<evidence type="ECO:0000256" key="2">
    <source>
        <dbReference type="ARBA" id="ARBA00009997"/>
    </source>
</evidence>
<dbReference type="HAMAP" id="MF_00490">
    <property type="entry name" value="ComB"/>
    <property type="match status" value="1"/>
</dbReference>
<dbReference type="GO" id="GO:0000287">
    <property type="term" value="F:magnesium ion binding"/>
    <property type="evidence" value="ECO:0007669"/>
    <property type="project" value="UniProtKB-UniRule"/>
</dbReference>
<dbReference type="RefSeq" id="WP_115269597.1">
    <property type="nucleotide sequence ID" value="NZ_CASFEE010000042.1"/>
</dbReference>
<reference evidence="9 10" key="1">
    <citation type="submission" date="2018-06" db="EMBL/GenBank/DDBJ databases">
        <authorList>
            <consortium name="Pathogen Informatics"/>
            <person name="Doyle S."/>
        </authorList>
    </citation>
    <scope>NUCLEOTIDE SEQUENCE [LARGE SCALE GENOMIC DNA]</scope>
    <source>
        <strain evidence="9 10">NCTC10723</strain>
    </source>
</reference>
<evidence type="ECO:0000256" key="8">
    <source>
        <dbReference type="HAMAP-Rule" id="MF_00490"/>
    </source>
</evidence>
<keyword evidence="10" id="KW-1185">Reference proteome</keyword>
<dbReference type="SUPFAM" id="SSF142823">
    <property type="entry name" value="ComB-like"/>
    <property type="match status" value="1"/>
</dbReference>
<dbReference type="GO" id="GO:0050532">
    <property type="term" value="F:2-phosphosulfolactate phosphatase activity"/>
    <property type="evidence" value="ECO:0007669"/>
    <property type="project" value="UniProtKB-UniRule"/>
</dbReference>
<keyword evidence="6 8" id="KW-0460">Magnesium</keyword>
<organism evidence="9 10">
    <name type="scientific">Fusobacterium necrogenes</name>
    <dbReference type="NCBI Taxonomy" id="858"/>
    <lineage>
        <taxon>Bacteria</taxon>
        <taxon>Fusobacteriati</taxon>
        <taxon>Fusobacteriota</taxon>
        <taxon>Fusobacteriia</taxon>
        <taxon>Fusobacteriales</taxon>
        <taxon>Fusobacteriaceae</taxon>
        <taxon>Fusobacterium</taxon>
    </lineage>
</organism>
<dbReference type="FunFam" id="3.90.1560.10:FF:000001">
    <property type="entry name" value="Probable 2-phosphosulfolactate phosphatase"/>
    <property type="match status" value="1"/>
</dbReference>
<proteinExistence type="inferred from homology"/>
<evidence type="ECO:0000256" key="6">
    <source>
        <dbReference type="ARBA" id="ARBA00022842"/>
    </source>
</evidence>
<dbReference type="InterPro" id="IPR005238">
    <property type="entry name" value="ComB-like"/>
</dbReference>
<evidence type="ECO:0000256" key="1">
    <source>
        <dbReference type="ARBA" id="ARBA00001946"/>
    </source>
</evidence>
<evidence type="ECO:0000313" key="9">
    <source>
        <dbReference type="EMBL" id="STO31356.1"/>
    </source>
</evidence>
<dbReference type="EC" id="3.1.3.71" evidence="3 8"/>
<comment type="cofactor">
    <cofactor evidence="1 8">
        <name>Mg(2+)</name>
        <dbReference type="ChEBI" id="CHEBI:18420"/>
    </cofactor>
</comment>
<dbReference type="Proteomes" id="UP000255328">
    <property type="component" value="Unassembled WGS sequence"/>
</dbReference>
<dbReference type="PANTHER" id="PTHR37311">
    <property type="entry name" value="2-PHOSPHOSULFOLACTATE PHOSPHATASE-RELATED"/>
    <property type="match status" value="1"/>
</dbReference>
<dbReference type="OrthoDB" id="4913at2"/>
<dbReference type="Gene3D" id="3.90.1560.10">
    <property type="entry name" value="ComB-like"/>
    <property type="match status" value="1"/>
</dbReference>
<dbReference type="InterPro" id="IPR036702">
    <property type="entry name" value="ComB-like_sf"/>
</dbReference>
<evidence type="ECO:0000256" key="3">
    <source>
        <dbReference type="ARBA" id="ARBA00012953"/>
    </source>
</evidence>
<keyword evidence="5 8" id="KW-0378">Hydrolase</keyword>
<evidence type="ECO:0000256" key="5">
    <source>
        <dbReference type="ARBA" id="ARBA00022801"/>
    </source>
</evidence>
<evidence type="ECO:0000256" key="7">
    <source>
        <dbReference type="ARBA" id="ARBA00033711"/>
    </source>
</evidence>
<evidence type="ECO:0000256" key="4">
    <source>
        <dbReference type="ARBA" id="ARBA00021948"/>
    </source>
</evidence>
<dbReference type="EMBL" id="UGGU01000003">
    <property type="protein sequence ID" value="STO31356.1"/>
    <property type="molecule type" value="Genomic_DNA"/>
</dbReference>
<protein>
    <recommendedName>
        <fullName evidence="4 8">Probable 2-phosphosulfolactate phosphatase</fullName>
        <ecNumber evidence="3 8">3.1.3.71</ecNumber>
    </recommendedName>
</protein>
<dbReference type="AlphaFoldDB" id="A0A377GWP9"/>
<dbReference type="PANTHER" id="PTHR37311:SF1">
    <property type="entry name" value="2-PHOSPHOSULFOLACTATE PHOSPHATASE-RELATED"/>
    <property type="match status" value="1"/>
</dbReference>
<gene>
    <name evidence="8 9" type="primary">comB</name>
    <name evidence="9" type="ORF">NCTC10723_00804</name>
</gene>
<comment type="catalytic activity">
    <reaction evidence="7 8">
        <text>(2R)-O-phospho-3-sulfolactate + H2O = (2R)-3-sulfolactate + phosphate</text>
        <dbReference type="Rhea" id="RHEA:23416"/>
        <dbReference type="ChEBI" id="CHEBI:15377"/>
        <dbReference type="ChEBI" id="CHEBI:15597"/>
        <dbReference type="ChEBI" id="CHEBI:43474"/>
        <dbReference type="ChEBI" id="CHEBI:58738"/>
        <dbReference type="EC" id="3.1.3.71"/>
    </reaction>
</comment>
<dbReference type="GO" id="GO:0050545">
    <property type="term" value="F:sulfopyruvate decarboxylase activity"/>
    <property type="evidence" value="ECO:0007669"/>
    <property type="project" value="TreeGrafter"/>
</dbReference>
<accession>A0A377GWP9</accession>
<sequence>MRIDIIDVAGNITQEKVKGKTVIIIDVLRATSVITTALANGVKAIYPYKDIESVLKNSKLDKNPLLCGERKGLKIEGFDCGNSPLEYPRELVEGRNMYMTTSNGTRAIEKSADGAEIIYISAFLNVGRVTKQIVEDNRDVVIVCSGTDDNFSLDDALCAGEIIKRAVKEKGIELSDMAIGLKFIAENSKNIPTTLKGTKHYEYLKSIGFTGDMEHCFTMDKYDILPFYNDGKIIVKE</sequence>
<evidence type="ECO:0000313" key="10">
    <source>
        <dbReference type="Proteomes" id="UP000255328"/>
    </source>
</evidence>
<dbReference type="Pfam" id="PF04029">
    <property type="entry name" value="2-ph_phosp"/>
    <property type="match status" value="1"/>
</dbReference>
<name>A0A377GWP9_9FUSO</name>
<comment type="similarity">
    <text evidence="2 8">Belongs to the ComB family.</text>
</comment>